<dbReference type="NCBIfam" id="TIGR01617">
    <property type="entry name" value="arsC_related"/>
    <property type="match status" value="1"/>
</dbReference>
<keyword evidence="4" id="KW-1185">Reference proteome</keyword>
<gene>
    <name evidence="3" type="ORF">M983_0374</name>
</gene>
<evidence type="ECO:0000313" key="3">
    <source>
        <dbReference type="EMBL" id="OAT37417.1"/>
    </source>
</evidence>
<protein>
    <submittedName>
        <fullName evidence="3">Glutathione-dependent thiol reductase</fullName>
    </submittedName>
</protein>
<name>A0A198GJ03_9GAMM</name>
<dbReference type="InterPro" id="IPR036249">
    <property type="entry name" value="Thioredoxin-like_sf"/>
</dbReference>
<organism evidence="3 4">
    <name type="scientific">Proteus myxofaciens ATCC 19692</name>
    <dbReference type="NCBI Taxonomy" id="1354337"/>
    <lineage>
        <taxon>Bacteria</taxon>
        <taxon>Pseudomonadati</taxon>
        <taxon>Pseudomonadota</taxon>
        <taxon>Gammaproteobacteria</taxon>
        <taxon>Enterobacterales</taxon>
        <taxon>Morganellaceae</taxon>
        <taxon>Proteus</taxon>
    </lineage>
</organism>
<dbReference type="PANTHER" id="PTHR30041:SF8">
    <property type="entry name" value="PROTEIN YFFB"/>
    <property type="match status" value="1"/>
</dbReference>
<comment type="caution">
    <text evidence="3">The sequence shown here is derived from an EMBL/GenBank/DDBJ whole genome shotgun (WGS) entry which is preliminary data.</text>
</comment>
<evidence type="ECO:0000313" key="4">
    <source>
        <dbReference type="Proteomes" id="UP000094023"/>
    </source>
</evidence>
<evidence type="ECO:0000256" key="2">
    <source>
        <dbReference type="PROSITE-ProRule" id="PRU01282"/>
    </source>
</evidence>
<dbReference type="CDD" id="cd03035">
    <property type="entry name" value="ArsC_Yffb"/>
    <property type="match status" value="1"/>
</dbReference>
<dbReference type="InterPro" id="IPR006504">
    <property type="entry name" value="Tscrpt_reg_Spx/MgsR"/>
</dbReference>
<dbReference type="SUPFAM" id="SSF52833">
    <property type="entry name" value="Thioredoxin-like"/>
    <property type="match status" value="1"/>
</dbReference>
<dbReference type="PANTHER" id="PTHR30041">
    <property type="entry name" value="ARSENATE REDUCTASE"/>
    <property type="match status" value="1"/>
</dbReference>
<dbReference type="InterPro" id="IPR006660">
    <property type="entry name" value="Arsenate_reductase-like"/>
</dbReference>
<dbReference type="OrthoDB" id="9803749at2"/>
<dbReference type="EMBL" id="LXEN01000015">
    <property type="protein sequence ID" value="OAT37417.1"/>
    <property type="molecule type" value="Genomic_DNA"/>
</dbReference>
<evidence type="ECO:0000256" key="1">
    <source>
        <dbReference type="ARBA" id="ARBA00007198"/>
    </source>
</evidence>
<dbReference type="STRING" id="1354337.M983_0374"/>
<dbReference type="Gene3D" id="3.40.30.10">
    <property type="entry name" value="Glutaredoxin"/>
    <property type="match status" value="1"/>
</dbReference>
<dbReference type="PATRIC" id="fig|1354337.4.peg.381"/>
<accession>A0A198GJ03</accession>
<dbReference type="AlphaFoldDB" id="A0A198GJ03"/>
<proteinExistence type="inferred from homology"/>
<sequence>MSTTNSAYTMYGIKNCDTIKKARKWLDENNIPYTFHDYRKEGLTEALLRTFTENLDWQTLVNKRGTTWRQLSEDKKKTIVDVDSAISLMLNSPAIIKRPILVSSDNRYIVGFNDNDYLTFTGA</sequence>
<reference evidence="3 4" key="1">
    <citation type="submission" date="2016-04" db="EMBL/GenBank/DDBJ databases">
        <title>ATOL: Assembling a taxonomically balanced genome-scale reconstruction of the evolutionary history of the Enterobacteriaceae.</title>
        <authorList>
            <person name="Plunkett G.III."/>
            <person name="Neeno-Eckwall E.C."/>
            <person name="Glasner J.D."/>
            <person name="Perna N.T."/>
        </authorList>
    </citation>
    <scope>NUCLEOTIDE SEQUENCE [LARGE SCALE GENOMIC DNA]</scope>
    <source>
        <strain evidence="3 4">ATCC 19692</strain>
    </source>
</reference>
<dbReference type="RefSeq" id="WP_066746159.1">
    <property type="nucleotide sequence ID" value="NZ_LXEN01000015.1"/>
</dbReference>
<dbReference type="Proteomes" id="UP000094023">
    <property type="component" value="Unassembled WGS sequence"/>
</dbReference>
<dbReference type="Pfam" id="PF03960">
    <property type="entry name" value="ArsC"/>
    <property type="match status" value="1"/>
</dbReference>
<dbReference type="PROSITE" id="PS51353">
    <property type="entry name" value="ARSC"/>
    <property type="match status" value="1"/>
</dbReference>
<comment type="similarity">
    <text evidence="1 2">Belongs to the ArsC family.</text>
</comment>
<dbReference type="NCBIfam" id="NF008107">
    <property type="entry name" value="PRK10853.1"/>
    <property type="match status" value="1"/>
</dbReference>